<proteinExistence type="predicted"/>
<dbReference type="AlphaFoldDB" id="A0A2N9IS92"/>
<evidence type="ECO:0000313" key="1">
    <source>
        <dbReference type="EMBL" id="SPD27009.1"/>
    </source>
</evidence>
<evidence type="ECO:0008006" key="2">
    <source>
        <dbReference type="Google" id="ProtNLM"/>
    </source>
</evidence>
<dbReference type="PANTHER" id="PTHR33116:SF78">
    <property type="entry name" value="OS12G0587133 PROTEIN"/>
    <property type="match status" value="1"/>
</dbReference>
<gene>
    <name evidence="1" type="ORF">FSB_LOCUS54891</name>
</gene>
<dbReference type="PANTHER" id="PTHR33116">
    <property type="entry name" value="REVERSE TRANSCRIPTASE ZINC-BINDING DOMAIN-CONTAINING PROTEIN-RELATED-RELATED"/>
    <property type="match status" value="1"/>
</dbReference>
<reference evidence="1" key="1">
    <citation type="submission" date="2018-02" db="EMBL/GenBank/DDBJ databases">
        <authorList>
            <person name="Cohen D.B."/>
            <person name="Kent A.D."/>
        </authorList>
    </citation>
    <scope>NUCLEOTIDE SEQUENCE</scope>
</reference>
<accession>A0A2N9IS92</accession>
<organism evidence="1">
    <name type="scientific">Fagus sylvatica</name>
    <name type="common">Beechnut</name>
    <dbReference type="NCBI Taxonomy" id="28930"/>
    <lineage>
        <taxon>Eukaryota</taxon>
        <taxon>Viridiplantae</taxon>
        <taxon>Streptophyta</taxon>
        <taxon>Embryophyta</taxon>
        <taxon>Tracheophyta</taxon>
        <taxon>Spermatophyta</taxon>
        <taxon>Magnoliopsida</taxon>
        <taxon>eudicotyledons</taxon>
        <taxon>Gunneridae</taxon>
        <taxon>Pentapetalae</taxon>
        <taxon>rosids</taxon>
        <taxon>fabids</taxon>
        <taxon>Fagales</taxon>
        <taxon>Fagaceae</taxon>
        <taxon>Fagus</taxon>
    </lineage>
</organism>
<name>A0A2N9IS92_FAGSY</name>
<dbReference type="EMBL" id="OIVN01006175">
    <property type="protein sequence ID" value="SPD27009.1"/>
    <property type="molecule type" value="Genomic_DNA"/>
</dbReference>
<sequence length="382" mass="44220">MEEWDAESLEDNKIQALLEEAKREDELWANGEWDEEAMWVEPIAISLPPVDENKDMVCLQETKLEVVNKDLVRSLWRCRKNELQIRIQDMDLIEDTSTLSSEEQVTKDQLKAELENVLLFEEINWRQKSRATWLQEGDKNTRFFHRIANSNCRFNTIDRLLVNETVSMDHEEIGEGLVRFYKNLFSDDAVRRPLLDVLPFSSIDDDDSNNLDSCWDIVKKDVLAVFHDFHACHLWLKDYLSMSELDPVGPVPNANELAGGLGYRVLVLPLTYLGLPLGASFKQKSIWNCVMEKIGKRLVGWKCLYFSKEARLTLLKSTLSNLSTYYLSLFPIPMSVAHNIEKLHRDFLWGGMAEEHKYHLVNWKHVCTPIYNGGLGIRNGTV</sequence>
<protein>
    <recommendedName>
        <fullName evidence="2">Reverse transcriptase zinc-binding domain-containing protein</fullName>
    </recommendedName>
</protein>